<dbReference type="EMBL" id="JAUHLI010000013">
    <property type="protein sequence ID" value="MEE2002495.1"/>
    <property type="molecule type" value="Genomic_DNA"/>
</dbReference>
<name>A0ABU7J9E4_9GAMM</name>
<comment type="caution">
    <text evidence="1">The sequence shown here is derived from an EMBL/GenBank/DDBJ whole genome shotgun (WGS) entry which is preliminary data.</text>
</comment>
<accession>A0ABU7J9E4</accession>
<evidence type="ECO:0008006" key="3">
    <source>
        <dbReference type="Google" id="ProtNLM"/>
    </source>
</evidence>
<keyword evidence="2" id="KW-1185">Reference proteome</keyword>
<reference evidence="1 2" key="1">
    <citation type="submission" date="2023-07" db="EMBL/GenBank/DDBJ databases">
        <title>Alkalimonas sp., MEB108 novel, alkaliphilic bacterium isolated from Lonar Lake, India.</title>
        <authorList>
            <person name="Joshi A."/>
            <person name="Thite S."/>
        </authorList>
    </citation>
    <scope>NUCLEOTIDE SEQUENCE [LARGE SCALE GENOMIC DNA]</scope>
    <source>
        <strain evidence="1 2">MEB108</strain>
    </source>
</reference>
<dbReference type="Proteomes" id="UP001336314">
    <property type="component" value="Unassembled WGS sequence"/>
</dbReference>
<evidence type="ECO:0000313" key="2">
    <source>
        <dbReference type="Proteomes" id="UP001336314"/>
    </source>
</evidence>
<sequence length="232" mass="25488">MEKIFILIGITLAVIFSMGLSAEEKIINAKLVSEPFNESYQPTVLVSGRTLVGVMLVSSAESSSISFQLPQNIGSKEVCLVVQSRDGAYFSSNTYLVSNLTEATASVTANYPTRYQTLLRSLEEEELAILASEGNCAETNSNQFFLANRGSGTSEEILLMVNSSRSDVFLNLTNAKESKSIRCNRIRDGVRTSFDTTCRIKKELLESFHGDILLVRRQGSRVLPPISLTISL</sequence>
<gene>
    <name evidence="1" type="ORF">QWY20_13615</name>
</gene>
<dbReference type="RefSeq" id="WP_330129558.1">
    <property type="nucleotide sequence ID" value="NZ_JAUHLI010000013.1"/>
</dbReference>
<proteinExistence type="predicted"/>
<protein>
    <recommendedName>
        <fullName evidence="3">TraK protein</fullName>
    </recommendedName>
</protein>
<evidence type="ECO:0000313" key="1">
    <source>
        <dbReference type="EMBL" id="MEE2002495.1"/>
    </source>
</evidence>
<organism evidence="1 2">
    <name type="scientific">Alkalimonas cellulosilytica</name>
    <dbReference type="NCBI Taxonomy" id="3058395"/>
    <lineage>
        <taxon>Bacteria</taxon>
        <taxon>Pseudomonadati</taxon>
        <taxon>Pseudomonadota</taxon>
        <taxon>Gammaproteobacteria</taxon>
        <taxon>Alkalimonas</taxon>
    </lineage>
</organism>